<reference evidence="1 2" key="1">
    <citation type="submission" date="2016-10" db="EMBL/GenBank/DDBJ databases">
        <authorList>
            <person name="de Groot N.N."/>
        </authorList>
    </citation>
    <scope>NUCLEOTIDE SEQUENCE [LARGE SCALE GENOMIC DNA]</scope>
    <source>
        <strain evidence="1 2">CGMCC 1.11156</strain>
    </source>
</reference>
<gene>
    <name evidence="1" type="ORF">SAMN05216561_107221</name>
</gene>
<dbReference type="Proteomes" id="UP000198649">
    <property type="component" value="Unassembled WGS sequence"/>
</dbReference>
<organism evidence="1 2">
    <name type="scientific">Nocardioides psychrotolerans</name>
    <dbReference type="NCBI Taxonomy" id="1005945"/>
    <lineage>
        <taxon>Bacteria</taxon>
        <taxon>Bacillati</taxon>
        <taxon>Actinomycetota</taxon>
        <taxon>Actinomycetes</taxon>
        <taxon>Propionibacteriales</taxon>
        <taxon>Nocardioidaceae</taxon>
        <taxon>Nocardioides</taxon>
    </lineage>
</organism>
<keyword evidence="2" id="KW-1185">Reference proteome</keyword>
<evidence type="ECO:0000313" key="2">
    <source>
        <dbReference type="Proteomes" id="UP000198649"/>
    </source>
</evidence>
<accession>A0A1I3HKG1</accession>
<evidence type="ECO:0000313" key="1">
    <source>
        <dbReference type="EMBL" id="SFI36162.1"/>
    </source>
</evidence>
<dbReference type="AlphaFoldDB" id="A0A1I3HKG1"/>
<protein>
    <submittedName>
        <fullName evidence="1">Uncharacterized protein</fullName>
    </submittedName>
</protein>
<proteinExistence type="predicted"/>
<name>A0A1I3HKG1_9ACTN</name>
<sequence>MPTVWREGAGKPRRGSASAKILDSLLDHPVFSVEEAERRVGGATAIGYSAIHRLHEAGVIRPLTNRTRNQVWVTSSLADELDDLGTRITAQATRE</sequence>
<dbReference type="EMBL" id="FOQG01000007">
    <property type="protein sequence ID" value="SFI36162.1"/>
    <property type="molecule type" value="Genomic_DNA"/>
</dbReference>